<accession>A0AAW2IDM9</accession>
<gene>
    <name evidence="2" type="ORF">PYX00_001681</name>
</gene>
<dbReference type="EMBL" id="JARGDH010000001">
    <property type="protein sequence ID" value="KAL0280370.1"/>
    <property type="molecule type" value="Genomic_DNA"/>
</dbReference>
<organism evidence="2">
    <name type="scientific">Menopon gallinae</name>
    <name type="common">poultry shaft louse</name>
    <dbReference type="NCBI Taxonomy" id="328185"/>
    <lineage>
        <taxon>Eukaryota</taxon>
        <taxon>Metazoa</taxon>
        <taxon>Ecdysozoa</taxon>
        <taxon>Arthropoda</taxon>
        <taxon>Hexapoda</taxon>
        <taxon>Insecta</taxon>
        <taxon>Pterygota</taxon>
        <taxon>Neoptera</taxon>
        <taxon>Paraneoptera</taxon>
        <taxon>Psocodea</taxon>
        <taxon>Troctomorpha</taxon>
        <taxon>Phthiraptera</taxon>
        <taxon>Amblycera</taxon>
        <taxon>Menoponidae</taxon>
        <taxon>Menopon</taxon>
    </lineage>
</organism>
<protein>
    <submittedName>
        <fullName evidence="2">Uncharacterized protein</fullName>
    </submittedName>
</protein>
<feature type="signal peptide" evidence="1">
    <location>
        <begin position="1"/>
        <end position="20"/>
    </location>
</feature>
<evidence type="ECO:0000313" key="2">
    <source>
        <dbReference type="EMBL" id="KAL0280370.1"/>
    </source>
</evidence>
<sequence length="440" mass="49412">MFGHGFQLMLLVISWNGINSASINNGSAINVLVAEYEATEKEPMLEGGAKEMSNFQGSLLKLPDSHANTILQNKLLKTVKGTMYSEPATISVQDKLPERTNHDIYDCSTRPHEETTEKNVNKELGHPSENQIKAFSPPAFKNPIVYSMKIEDHIFEKEINKTLPDDLCNRKDNKANTTSIGNHYRGTGDDDTAIQVNTPSEGEVAEDEKESATTMDPVDEEIRHILDYLPKFPDPSASNNNSRYDFQKEDSLDDRITQVARQLAETSLRREFEEKKLGHFIPIRLRQFDEEISYNPYPPSRQLSTGKSFKSPFDVFLELPRSPQISFKPLALPERIYNGPFFLPKDAPPDSTTEAEEVAPSEPVYVTQANENLKIEGSTRLSPLARIATILQLGPRYILPGGTNIAGQNRVPLILNLTPREFTPYSHQNELNGYSYRGGA</sequence>
<comment type="caution">
    <text evidence="2">The sequence shown here is derived from an EMBL/GenBank/DDBJ whole genome shotgun (WGS) entry which is preliminary data.</text>
</comment>
<feature type="chain" id="PRO_5043979979" evidence="1">
    <location>
        <begin position="21"/>
        <end position="440"/>
    </location>
</feature>
<evidence type="ECO:0000256" key="1">
    <source>
        <dbReference type="SAM" id="SignalP"/>
    </source>
</evidence>
<proteinExistence type="predicted"/>
<keyword evidence="1" id="KW-0732">Signal</keyword>
<name>A0AAW2IDM9_9NEOP</name>
<dbReference type="AlphaFoldDB" id="A0AAW2IDM9"/>
<reference evidence="2" key="1">
    <citation type="journal article" date="2024" name="Gigascience">
        <title>Chromosome-level genome of the poultry shaft louse Menopon gallinae provides insight into the host-switching and adaptive evolution of parasitic lice.</title>
        <authorList>
            <person name="Xu Y."/>
            <person name="Ma L."/>
            <person name="Liu S."/>
            <person name="Liang Y."/>
            <person name="Liu Q."/>
            <person name="He Z."/>
            <person name="Tian L."/>
            <person name="Duan Y."/>
            <person name="Cai W."/>
            <person name="Li H."/>
            <person name="Song F."/>
        </authorList>
    </citation>
    <scope>NUCLEOTIDE SEQUENCE</scope>
    <source>
        <strain evidence="2">Cailab_2023a</strain>
    </source>
</reference>